<sequence>MSLIRRGHPDDYDDQGNHQPGPWRRTGSTRPQCQPGCCGIGPRLCEESDEE</sequence>
<dbReference type="Proteomes" id="UP001519305">
    <property type="component" value="Unassembled WGS sequence"/>
</dbReference>
<dbReference type="RefSeq" id="WP_209653961.1">
    <property type="nucleotide sequence ID" value="NZ_CP077258.1"/>
</dbReference>
<protein>
    <submittedName>
        <fullName evidence="2">Uncharacterized protein</fullName>
    </submittedName>
</protein>
<organism evidence="2 3">
    <name type="scientific">Corynebacterium freneyi</name>
    <dbReference type="NCBI Taxonomy" id="134034"/>
    <lineage>
        <taxon>Bacteria</taxon>
        <taxon>Bacillati</taxon>
        <taxon>Actinomycetota</taxon>
        <taxon>Actinomycetes</taxon>
        <taxon>Mycobacteriales</taxon>
        <taxon>Corynebacteriaceae</taxon>
        <taxon>Corynebacterium</taxon>
    </lineage>
</organism>
<name>A0ABS4U9X6_9CORY</name>
<feature type="region of interest" description="Disordered" evidence="1">
    <location>
        <begin position="1"/>
        <end position="32"/>
    </location>
</feature>
<keyword evidence="3" id="KW-1185">Reference proteome</keyword>
<evidence type="ECO:0000313" key="3">
    <source>
        <dbReference type="Proteomes" id="UP001519305"/>
    </source>
</evidence>
<gene>
    <name evidence="2" type="ORF">JOF33_002017</name>
</gene>
<proteinExistence type="predicted"/>
<evidence type="ECO:0000313" key="2">
    <source>
        <dbReference type="EMBL" id="MBP2333318.1"/>
    </source>
</evidence>
<evidence type="ECO:0000256" key="1">
    <source>
        <dbReference type="SAM" id="MobiDB-lite"/>
    </source>
</evidence>
<comment type="caution">
    <text evidence="2">The sequence shown here is derived from an EMBL/GenBank/DDBJ whole genome shotgun (WGS) entry which is preliminary data.</text>
</comment>
<accession>A0ABS4U9X6</accession>
<reference evidence="2 3" key="1">
    <citation type="submission" date="2021-03" db="EMBL/GenBank/DDBJ databases">
        <title>Sequencing the genomes of 1000 actinobacteria strains.</title>
        <authorList>
            <person name="Klenk H.-P."/>
        </authorList>
    </citation>
    <scope>NUCLEOTIDE SEQUENCE [LARGE SCALE GENOMIC DNA]</scope>
    <source>
        <strain evidence="2 3">DSM 44506</strain>
    </source>
</reference>
<dbReference type="EMBL" id="JAGINY010000001">
    <property type="protein sequence ID" value="MBP2333318.1"/>
    <property type="molecule type" value="Genomic_DNA"/>
</dbReference>